<organism evidence="1 2">
    <name type="scientific">Olivibacter ginsenosidimutans</name>
    <dbReference type="NCBI Taxonomy" id="1176537"/>
    <lineage>
        <taxon>Bacteria</taxon>
        <taxon>Pseudomonadati</taxon>
        <taxon>Bacteroidota</taxon>
        <taxon>Sphingobacteriia</taxon>
        <taxon>Sphingobacteriales</taxon>
        <taxon>Sphingobacteriaceae</taxon>
        <taxon>Olivibacter</taxon>
    </lineage>
</organism>
<dbReference type="RefSeq" id="WP_345230063.1">
    <property type="nucleotide sequence ID" value="NZ_BAABIQ010000003.1"/>
</dbReference>
<name>A0ABP9AF58_9SPHI</name>
<evidence type="ECO:0008006" key="3">
    <source>
        <dbReference type="Google" id="ProtNLM"/>
    </source>
</evidence>
<evidence type="ECO:0000313" key="1">
    <source>
        <dbReference type="EMBL" id="GAA4780499.1"/>
    </source>
</evidence>
<sequence>MHNIGYRKRIAFGLLGCLIVSIWACRSSLENEEMLSAHTDSTSVSTSTEDTWTPWIAISNTADKTLEIYNYNSTTWDASTCNWLFKPTTALGYSANAIQALGDGIGDARLHYTNGFPGKATSAFVVQGGRFLGIGAYIPEGTYVKGQKLWEYIFPTADNPNNHAVELLPNGNIVVAGFGDGTAASPRGNWVRIYNTADPTGASYAQADIIAPHALLLDTIYHRLWVGGEILIGGLAYHGLFAYSIGGTRTNPSITEDTSMRAVLRYGSPTNPTGVADHLKFPHDLAPDYDDDHILIYGDHTGVYRFNKLTKTFTPTPGVSHRYGGTDVLIKSVGKQAVGGKYVVSEVQDPTNHPYETNKVDFYDGNTGAFSFSRTVGGYTIYRARIWTHVYQ</sequence>
<reference evidence="2" key="1">
    <citation type="journal article" date="2019" name="Int. J. Syst. Evol. Microbiol.">
        <title>The Global Catalogue of Microorganisms (GCM) 10K type strain sequencing project: providing services to taxonomists for standard genome sequencing and annotation.</title>
        <authorList>
            <consortium name="The Broad Institute Genomics Platform"/>
            <consortium name="The Broad Institute Genome Sequencing Center for Infectious Disease"/>
            <person name="Wu L."/>
            <person name="Ma J."/>
        </authorList>
    </citation>
    <scope>NUCLEOTIDE SEQUENCE [LARGE SCALE GENOMIC DNA]</scope>
    <source>
        <strain evidence="2">JCM 18200</strain>
    </source>
</reference>
<gene>
    <name evidence="1" type="ORF">GCM10023231_04460</name>
</gene>
<accession>A0ABP9AF58</accession>
<dbReference type="Proteomes" id="UP001501411">
    <property type="component" value="Unassembled WGS sequence"/>
</dbReference>
<evidence type="ECO:0000313" key="2">
    <source>
        <dbReference type="Proteomes" id="UP001501411"/>
    </source>
</evidence>
<dbReference type="EMBL" id="BAABIQ010000003">
    <property type="protein sequence ID" value="GAA4780499.1"/>
    <property type="molecule type" value="Genomic_DNA"/>
</dbReference>
<dbReference type="InterPro" id="IPR036322">
    <property type="entry name" value="WD40_repeat_dom_sf"/>
</dbReference>
<keyword evidence="2" id="KW-1185">Reference proteome</keyword>
<proteinExistence type="predicted"/>
<comment type="caution">
    <text evidence="1">The sequence shown here is derived from an EMBL/GenBank/DDBJ whole genome shotgun (WGS) entry which is preliminary data.</text>
</comment>
<protein>
    <recommendedName>
        <fullName evidence="3">LTD domain-containing protein</fullName>
    </recommendedName>
</protein>
<dbReference type="SUPFAM" id="SSF50978">
    <property type="entry name" value="WD40 repeat-like"/>
    <property type="match status" value="1"/>
</dbReference>